<dbReference type="InterPro" id="IPR000073">
    <property type="entry name" value="AB_hydrolase_1"/>
</dbReference>
<feature type="domain" description="AB hydrolase-1" evidence="6">
    <location>
        <begin position="153"/>
        <end position="296"/>
    </location>
</feature>
<gene>
    <name evidence="8" type="ORF">ACFFTU_29440</name>
</gene>
<dbReference type="PANTHER" id="PTHR43248:SF29">
    <property type="entry name" value="TRIPEPTIDYL AMINOPEPTIDASE"/>
    <property type="match status" value="1"/>
</dbReference>
<feature type="domain" description="Peptidase S33 tripeptidyl aminopeptidase-like C-terminal" evidence="7">
    <location>
        <begin position="446"/>
        <end position="538"/>
    </location>
</feature>
<feature type="signal peptide" evidence="5">
    <location>
        <begin position="1"/>
        <end position="24"/>
    </location>
</feature>
<keyword evidence="9" id="KW-1185">Reference proteome</keyword>
<dbReference type="InterPro" id="IPR051601">
    <property type="entry name" value="Serine_prot/Carboxylest_S33"/>
</dbReference>
<evidence type="ECO:0000256" key="1">
    <source>
        <dbReference type="ARBA" id="ARBA00010088"/>
    </source>
</evidence>
<dbReference type="Pfam" id="PF00561">
    <property type="entry name" value="Abhydrolase_1"/>
    <property type="match status" value="1"/>
</dbReference>
<dbReference type="GO" id="GO:0016787">
    <property type="term" value="F:hydrolase activity"/>
    <property type="evidence" value="ECO:0007669"/>
    <property type="project" value="UniProtKB-KW"/>
</dbReference>
<dbReference type="Pfam" id="PF08386">
    <property type="entry name" value="Abhydrolase_4"/>
    <property type="match status" value="1"/>
</dbReference>
<evidence type="ECO:0000256" key="5">
    <source>
        <dbReference type="SAM" id="SignalP"/>
    </source>
</evidence>
<organism evidence="8 9">
    <name type="scientific">Streptomyces cremeus</name>
    <dbReference type="NCBI Taxonomy" id="66881"/>
    <lineage>
        <taxon>Bacteria</taxon>
        <taxon>Bacillati</taxon>
        <taxon>Actinomycetota</taxon>
        <taxon>Actinomycetes</taxon>
        <taxon>Kitasatosporales</taxon>
        <taxon>Streptomycetaceae</taxon>
        <taxon>Streptomyces</taxon>
    </lineage>
</organism>
<sequence length="574" mass="60609">MRRSRAILPTTLLALVLGAVPAGAAPLASTGARANDAQTAPAEISGSRAPAAPQPVSPAFRTQQLNWQPCFDDPGPGLPPGGERLECSVMKAPLDWNHQARGSIDIAVSRLRPAHGTPKNLLMTNPGGPGEPGVVVPLLFLDPTHTAVANSSEIVGVDVRGTGNSSSLSCAGRTIGRDRDVRDRSRANVKAMLDSAQAMARACQKASKPLGDFVNTAQTVRDFDLLRSLLGYERTNWFGFSAGTWLGAQYATTFPRRAGRFVFDSSVPFTGSWQQLYALQPMGFERRFRKDFLPWVAKYEQAYGLGGTAESVRGGYEGVRTFLAEEPLILEDGTVLTATTFDSLLAGSLYNKSLFPQAAELLAGLNAAVGGIPARTAASKELAARVSAVRAAARMPGAPAGAPDAVDATFYTVGCNDTPYYGNRLTLAATSAAQGRLFPLIGWRTIAEPCAFWERPAVDLPKPTGRGVPPVLMVQSEHDPATPMEGARQAAAGFANARLLRVTDEGDHMLYGNGNPCVDRAVDSYLADGTLPRPGATCTGQPLPTPAMSAAATAAPGKRHGTAWLAAFADRLSR</sequence>
<feature type="region of interest" description="Disordered" evidence="4">
    <location>
        <begin position="33"/>
        <end position="56"/>
    </location>
</feature>
<name>A0ABV5PLI0_STRCM</name>
<keyword evidence="2 5" id="KW-0732">Signal</keyword>
<comment type="similarity">
    <text evidence="1">Belongs to the peptidase S33 family.</text>
</comment>
<evidence type="ECO:0000259" key="6">
    <source>
        <dbReference type="Pfam" id="PF00561"/>
    </source>
</evidence>
<accession>A0ABV5PLI0</accession>
<dbReference type="InterPro" id="IPR029058">
    <property type="entry name" value="AB_hydrolase_fold"/>
</dbReference>
<dbReference type="EMBL" id="JBHMCR010000019">
    <property type="protein sequence ID" value="MFB9524075.1"/>
    <property type="molecule type" value="Genomic_DNA"/>
</dbReference>
<dbReference type="InterPro" id="IPR013595">
    <property type="entry name" value="Pept_S33_TAP-like_C"/>
</dbReference>
<evidence type="ECO:0000256" key="4">
    <source>
        <dbReference type="SAM" id="MobiDB-lite"/>
    </source>
</evidence>
<feature type="chain" id="PRO_5045219024" evidence="5">
    <location>
        <begin position="25"/>
        <end position="574"/>
    </location>
</feature>
<dbReference type="RefSeq" id="WP_345218266.1">
    <property type="nucleotide sequence ID" value="NZ_BAAAXE010000001.1"/>
</dbReference>
<dbReference type="Proteomes" id="UP001589718">
    <property type="component" value="Unassembled WGS sequence"/>
</dbReference>
<evidence type="ECO:0000256" key="3">
    <source>
        <dbReference type="ARBA" id="ARBA00022801"/>
    </source>
</evidence>
<dbReference type="Gene3D" id="3.40.50.1820">
    <property type="entry name" value="alpha/beta hydrolase"/>
    <property type="match status" value="1"/>
</dbReference>
<evidence type="ECO:0000313" key="9">
    <source>
        <dbReference type="Proteomes" id="UP001589718"/>
    </source>
</evidence>
<evidence type="ECO:0000256" key="2">
    <source>
        <dbReference type="ARBA" id="ARBA00022729"/>
    </source>
</evidence>
<protein>
    <submittedName>
        <fullName evidence="8">Alpha/beta hydrolase</fullName>
    </submittedName>
</protein>
<reference evidence="8 9" key="1">
    <citation type="submission" date="2024-09" db="EMBL/GenBank/DDBJ databases">
        <authorList>
            <person name="Sun Q."/>
            <person name="Mori K."/>
        </authorList>
    </citation>
    <scope>NUCLEOTIDE SEQUENCE [LARGE SCALE GENOMIC DNA]</scope>
    <source>
        <strain evidence="8 9">JCM 4362</strain>
    </source>
</reference>
<dbReference type="SUPFAM" id="SSF53474">
    <property type="entry name" value="alpha/beta-Hydrolases"/>
    <property type="match status" value="1"/>
</dbReference>
<comment type="caution">
    <text evidence="8">The sequence shown here is derived from an EMBL/GenBank/DDBJ whole genome shotgun (WGS) entry which is preliminary data.</text>
</comment>
<dbReference type="PANTHER" id="PTHR43248">
    <property type="entry name" value="2-SUCCINYL-6-HYDROXY-2,4-CYCLOHEXADIENE-1-CARBOXYLATE SYNTHASE"/>
    <property type="match status" value="1"/>
</dbReference>
<proteinExistence type="inferred from homology"/>
<evidence type="ECO:0000313" key="8">
    <source>
        <dbReference type="EMBL" id="MFB9524075.1"/>
    </source>
</evidence>
<keyword evidence="3 8" id="KW-0378">Hydrolase</keyword>
<evidence type="ECO:0000259" key="7">
    <source>
        <dbReference type="Pfam" id="PF08386"/>
    </source>
</evidence>